<accession>Q112G7</accession>
<dbReference type="HOGENOM" id="CLU_2977977_0_0_3"/>
<dbReference type="eggNOG" id="COG2226">
    <property type="taxonomic scope" value="Bacteria"/>
</dbReference>
<dbReference type="KEGG" id="ter:Tery_2389"/>
<dbReference type="AlphaFoldDB" id="Q112G7"/>
<gene>
    <name evidence="1" type="ordered locus">Tery_2389</name>
</gene>
<sequence>MLHLWDGVCNVQSLVDRLFKGKPLDPTTLEPIDEESAWEDVTELLDTLSPFLYVLLEL</sequence>
<organism evidence="1">
    <name type="scientific">Trichodesmium erythraeum (strain IMS101)</name>
    <dbReference type="NCBI Taxonomy" id="203124"/>
    <lineage>
        <taxon>Bacteria</taxon>
        <taxon>Bacillati</taxon>
        <taxon>Cyanobacteriota</taxon>
        <taxon>Cyanophyceae</taxon>
        <taxon>Oscillatoriophycideae</taxon>
        <taxon>Oscillatoriales</taxon>
        <taxon>Microcoleaceae</taxon>
        <taxon>Trichodesmium</taxon>
    </lineage>
</organism>
<dbReference type="STRING" id="203124.Tery_2389"/>
<name>Q112G7_TRIEI</name>
<protein>
    <submittedName>
        <fullName evidence="1">Uncharacterized protein</fullName>
    </submittedName>
</protein>
<evidence type="ECO:0000313" key="1">
    <source>
        <dbReference type="EMBL" id="ABG51607.1"/>
    </source>
</evidence>
<proteinExistence type="predicted"/>
<dbReference type="EMBL" id="CP000393">
    <property type="protein sequence ID" value="ABG51607.1"/>
    <property type="molecule type" value="Genomic_DNA"/>
</dbReference>
<reference evidence="1" key="1">
    <citation type="submission" date="2006-06" db="EMBL/GenBank/DDBJ databases">
        <title>Complete sequence of Trichodesmium erythraeum IMS101.</title>
        <authorList>
            <consortium name="US DOE Joint Genome Institute"/>
            <person name="Copeland A."/>
            <person name="Lucas S."/>
            <person name="Lapidus A."/>
            <person name="Barry K."/>
            <person name="Detter J.C."/>
            <person name="Glavina del Rio T."/>
            <person name="Hammon N."/>
            <person name="Israni S."/>
            <person name="Dalin E."/>
            <person name="Tice H."/>
            <person name="Pitluck S."/>
            <person name="Kiss H."/>
            <person name="Munk A.C."/>
            <person name="Brettin T."/>
            <person name="Bruce D."/>
            <person name="Han C."/>
            <person name="Tapia R."/>
            <person name="Gilna P."/>
            <person name="Schmutz J."/>
            <person name="Larimer F."/>
            <person name="Land M."/>
            <person name="Hauser L."/>
            <person name="Kyrpides N."/>
            <person name="Kim E."/>
            <person name="Richardson P."/>
        </authorList>
    </citation>
    <scope>NUCLEOTIDE SEQUENCE [LARGE SCALE GENOMIC DNA]</scope>
    <source>
        <strain evidence="1">IMS101</strain>
    </source>
</reference>